<name>A0A8I6Z039_HORVV</name>
<keyword evidence="2 8" id="KW-0812">Transmembrane</keyword>
<dbReference type="SUPFAM" id="SSF48403">
    <property type="entry name" value="Ankyrin repeat"/>
    <property type="match status" value="1"/>
</dbReference>
<evidence type="ECO:0000256" key="6">
    <source>
        <dbReference type="ARBA" id="ARBA00023136"/>
    </source>
</evidence>
<keyword evidence="5 7" id="KW-0040">ANK repeat</keyword>
<evidence type="ECO:0000313" key="10">
    <source>
        <dbReference type="EnsemblPlants" id="HORVU.MOREX.r3.7HG0638450.1"/>
    </source>
</evidence>
<dbReference type="Pfam" id="PF12796">
    <property type="entry name" value="Ank_2"/>
    <property type="match status" value="1"/>
</dbReference>
<feature type="transmembrane region" description="Helical" evidence="8">
    <location>
        <begin position="233"/>
        <end position="254"/>
    </location>
</feature>
<dbReference type="SMR" id="A0A8I6Z039"/>
<feature type="transmembrane region" description="Helical" evidence="8">
    <location>
        <begin position="304"/>
        <end position="325"/>
    </location>
</feature>
<dbReference type="EnsemblPlants" id="HORVU.MOREX.r3.7HG0638450.1">
    <property type="protein sequence ID" value="HORVU.MOREX.r3.7HG0638450.1"/>
    <property type="gene ID" value="HORVU.MOREX.r3.7HG0638450"/>
</dbReference>
<evidence type="ECO:0000256" key="2">
    <source>
        <dbReference type="ARBA" id="ARBA00022692"/>
    </source>
</evidence>
<feature type="transmembrane region" description="Helical" evidence="8">
    <location>
        <begin position="346"/>
        <end position="368"/>
    </location>
</feature>
<keyword evidence="4 8" id="KW-1133">Transmembrane helix</keyword>
<dbReference type="Gramene" id="HORVU.MOREX.r2.7HG0530460.1">
    <property type="protein sequence ID" value="HORVU.MOREX.r2.7HG0530460.1"/>
    <property type="gene ID" value="HORVU.MOREX.r2.7HG0530460"/>
</dbReference>
<dbReference type="Gene3D" id="1.25.40.20">
    <property type="entry name" value="Ankyrin repeat-containing domain"/>
    <property type="match status" value="1"/>
</dbReference>
<dbReference type="Pfam" id="PF13962">
    <property type="entry name" value="PGG"/>
    <property type="match status" value="1"/>
</dbReference>
<dbReference type="PANTHER" id="PTHR24186">
    <property type="entry name" value="PROTEIN PHOSPHATASE 1 REGULATORY SUBUNIT"/>
    <property type="match status" value="1"/>
</dbReference>
<dbReference type="GO" id="GO:0005886">
    <property type="term" value="C:plasma membrane"/>
    <property type="evidence" value="ECO:0000318"/>
    <property type="project" value="GO_Central"/>
</dbReference>
<dbReference type="InterPro" id="IPR036770">
    <property type="entry name" value="Ankyrin_rpt-contain_sf"/>
</dbReference>
<dbReference type="Gramene" id="HORVU.MOREX.r3.7HG0638450.1">
    <property type="protein sequence ID" value="HORVU.MOREX.r3.7HG0638450.1"/>
    <property type="gene ID" value="HORVU.MOREX.r3.7HG0638450"/>
</dbReference>
<reference evidence="11" key="1">
    <citation type="journal article" date="2012" name="Nature">
        <title>A physical, genetic and functional sequence assembly of the barley genome.</title>
        <authorList>
            <consortium name="The International Barley Genome Sequencing Consortium"/>
            <person name="Mayer K.F."/>
            <person name="Waugh R."/>
            <person name="Brown J.W."/>
            <person name="Schulman A."/>
            <person name="Langridge P."/>
            <person name="Platzer M."/>
            <person name="Fincher G.B."/>
            <person name="Muehlbauer G.J."/>
            <person name="Sato K."/>
            <person name="Close T.J."/>
            <person name="Wise R.P."/>
            <person name="Stein N."/>
        </authorList>
    </citation>
    <scope>NUCLEOTIDE SEQUENCE [LARGE SCALE GENOMIC DNA]</scope>
    <source>
        <strain evidence="11">cv. Morex</strain>
    </source>
</reference>
<protein>
    <recommendedName>
        <fullName evidence="9">PGG domain-containing protein</fullName>
    </recommendedName>
</protein>
<feature type="domain" description="PGG" evidence="9">
    <location>
        <begin position="187"/>
        <end position="295"/>
    </location>
</feature>
<dbReference type="PROSITE" id="PS50088">
    <property type="entry name" value="ANK_REPEAT"/>
    <property type="match status" value="1"/>
</dbReference>
<evidence type="ECO:0000256" key="8">
    <source>
        <dbReference type="SAM" id="Phobius"/>
    </source>
</evidence>
<dbReference type="InterPro" id="IPR026961">
    <property type="entry name" value="PGG_dom"/>
</dbReference>
<reference evidence="10" key="3">
    <citation type="submission" date="2022-01" db="UniProtKB">
        <authorList>
            <consortium name="EnsemblPlants"/>
        </authorList>
    </citation>
    <scope>IDENTIFICATION</scope>
    <source>
        <strain evidence="10">subsp. vulgare</strain>
    </source>
</reference>
<dbReference type="PROSITE" id="PS50297">
    <property type="entry name" value="ANK_REP_REGION"/>
    <property type="match status" value="1"/>
</dbReference>
<dbReference type="AlphaFoldDB" id="A0A8I6Z039"/>
<evidence type="ECO:0000256" key="3">
    <source>
        <dbReference type="ARBA" id="ARBA00022737"/>
    </source>
</evidence>
<keyword evidence="11" id="KW-1185">Reference proteome</keyword>
<feature type="repeat" description="ANK" evidence="7">
    <location>
        <begin position="94"/>
        <end position="116"/>
    </location>
</feature>
<dbReference type="SMART" id="SM00248">
    <property type="entry name" value="ANK"/>
    <property type="match status" value="3"/>
</dbReference>
<evidence type="ECO:0000313" key="11">
    <source>
        <dbReference type="Proteomes" id="UP000011116"/>
    </source>
</evidence>
<comment type="subcellular location">
    <subcellularLocation>
        <location evidence="1">Membrane</location>
        <topology evidence="1">Multi-pass membrane protein</topology>
    </subcellularLocation>
</comment>
<evidence type="ECO:0000256" key="4">
    <source>
        <dbReference type="ARBA" id="ARBA00022989"/>
    </source>
</evidence>
<feature type="transmembrane region" description="Helical" evidence="8">
    <location>
        <begin position="194"/>
        <end position="213"/>
    </location>
</feature>
<evidence type="ECO:0000256" key="5">
    <source>
        <dbReference type="ARBA" id="ARBA00023043"/>
    </source>
</evidence>
<evidence type="ECO:0000256" key="7">
    <source>
        <dbReference type="PROSITE-ProRule" id="PRU00023"/>
    </source>
</evidence>
<dbReference type="InterPro" id="IPR002110">
    <property type="entry name" value="Ankyrin_rpt"/>
</dbReference>
<feature type="transmembrane region" description="Helical" evidence="8">
    <location>
        <begin position="275"/>
        <end position="298"/>
    </location>
</feature>
<evidence type="ECO:0000256" key="1">
    <source>
        <dbReference type="ARBA" id="ARBA00004141"/>
    </source>
</evidence>
<accession>A0A8I6Z039</accession>
<sequence>MELLLEADPAATYVPDNEGSFPIHLAASKGHLRNVLALLQKKKDKKKSAPYCAQLRDGKGRTFLHVAVQNKRFNVVYKLRNMLASSVMNMQDDDGNTALHLAVEVGDARMVRSLVSIPEVNLNLTNNKGETPRELASITSCGYLNPWVRIYRLLENVGVWTDYARPQENILPSEIEIQNKEKGLSQNIMDRTQIIGLGSVLVSTVTFAAAFAVPGGYRADGTPTLAGQYAFDAFVMANALAFIFSGGSIVLLMVAGLRTEFVIRMRLNSLLGSELFLACSARCLVAAFAFGMYAVLAPVERAKALLYCSFTGFALLLLEAVWGLNGVIDFYHDKVVLWNRLRTRRAAWNLGLPVLATLMLQFSPYIIIALSGLK</sequence>
<keyword evidence="3" id="KW-0677">Repeat</keyword>
<proteinExistence type="predicted"/>
<dbReference type="PANTHER" id="PTHR24186:SF50">
    <property type="entry name" value="ANKYRIN REPEAT-CONTAINING PROTEIN ITN1-LIKE ISOFORM X1"/>
    <property type="match status" value="1"/>
</dbReference>
<keyword evidence="6 8" id="KW-0472">Membrane</keyword>
<evidence type="ECO:0000259" key="9">
    <source>
        <dbReference type="Pfam" id="PF13962"/>
    </source>
</evidence>
<reference evidence="10" key="2">
    <citation type="submission" date="2020-10" db="EMBL/GenBank/DDBJ databases">
        <authorList>
            <person name="Scholz U."/>
            <person name="Mascher M."/>
            <person name="Fiebig A."/>
        </authorList>
    </citation>
    <scope>NUCLEOTIDE SEQUENCE [LARGE SCALE GENOMIC DNA]</scope>
    <source>
        <strain evidence="10">cv. Morex</strain>
    </source>
</reference>
<dbReference type="Proteomes" id="UP000011116">
    <property type="component" value="Chromosome 7H"/>
</dbReference>
<dbReference type="Pfam" id="PF13857">
    <property type="entry name" value="Ank_5"/>
    <property type="match status" value="1"/>
</dbReference>
<organism evidence="10 11">
    <name type="scientific">Hordeum vulgare subsp. vulgare</name>
    <name type="common">Domesticated barley</name>
    <dbReference type="NCBI Taxonomy" id="112509"/>
    <lineage>
        <taxon>Eukaryota</taxon>
        <taxon>Viridiplantae</taxon>
        <taxon>Streptophyta</taxon>
        <taxon>Embryophyta</taxon>
        <taxon>Tracheophyta</taxon>
        <taxon>Spermatophyta</taxon>
        <taxon>Magnoliopsida</taxon>
        <taxon>Liliopsida</taxon>
        <taxon>Poales</taxon>
        <taxon>Poaceae</taxon>
        <taxon>BOP clade</taxon>
        <taxon>Pooideae</taxon>
        <taxon>Triticodae</taxon>
        <taxon>Triticeae</taxon>
        <taxon>Hordeinae</taxon>
        <taxon>Hordeum</taxon>
    </lineage>
</organism>